<evidence type="ECO:0000313" key="2">
    <source>
        <dbReference type="EMBL" id="KWR53581.1"/>
    </source>
</evidence>
<keyword evidence="3" id="KW-1185">Reference proteome</keyword>
<protein>
    <submittedName>
        <fullName evidence="2">Fimbrillin-like protein</fullName>
    </submittedName>
</protein>
<dbReference type="STRING" id="46506.AA415_02410"/>
<accession>A0A108T532</accession>
<dbReference type="Gene3D" id="2.60.40.2620">
    <property type="entry name" value="Fimbrillin-like"/>
    <property type="match status" value="1"/>
</dbReference>
<reference evidence="2 3" key="1">
    <citation type="journal article" date="2016" name="BMC Genomics">
        <title>Type VI secretion systems of human gut Bacteroidales segregate into three genetic architectures, two of which are contained on mobile genetic elements.</title>
        <authorList>
            <person name="Coyne M.J."/>
            <person name="Roelofs K.G."/>
            <person name="Comstock L.E."/>
        </authorList>
    </citation>
    <scope>NUCLEOTIDE SEQUENCE [LARGE SCALE GENOMIC DNA]</scope>
    <source>
        <strain evidence="2 3">CL09T03C01</strain>
    </source>
</reference>
<comment type="caution">
    <text evidence="2">The sequence shown here is derived from an EMBL/GenBank/DDBJ whole genome shotgun (WGS) entry which is preliminary data.</text>
</comment>
<dbReference type="AlphaFoldDB" id="A0A108T532"/>
<gene>
    <name evidence="2" type="ORF">AA415_02410</name>
</gene>
<evidence type="ECO:0000313" key="3">
    <source>
        <dbReference type="Proteomes" id="UP000056419"/>
    </source>
</evidence>
<dbReference type="Proteomes" id="UP000056419">
    <property type="component" value="Unassembled WGS sequence"/>
</dbReference>
<keyword evidence="1" id="KW-0732">Signal</keyword>
<proteinExistence type="predicted"/>
<name>A0A108T532_BACSE</name>
<dbReference type="Pfam" id="PF13149">
    <property type="entry name" value="Mfa_like_1"/>
    <property type="match status" value="1"/>
</dbReference>
<dbReference type="EMBL" id="LRGC01000012">
    <property type="protein sequence ID" value="KWR53581.1"/>
    <property type="molecule type" value="Genomic_DNA"/>
</dbReference>
<dbReference type="CDD" id="cd13120">
    <property type="entry name" value="BF2867_like_N"/>
    <property type="match status" value="1"/>
</dbReference>
<dbReference type="InterPro" id="IPR025049">
    <property type="entry name" value="Mfa-like_1"/>
</dbReference>
<dbReference type="PROSITE" id="PS51257">
    <property type="entry name" value="PROKAR_LIPOPROTEIN"/>
    <property type="match status" value="1"/>
</dbReference>
<feature type="signal peptide" evidence="1">
    <location>
        <begin position="1"/>
        <end position="22"/>
    </location>
</feature>
<dbReference type="PATRIC" id="fig|46506.5.peg.2586"/>
<organism evidence="2 3">
    <name type="scientific">Bacteroides stercoris</name>
    <dbReference type="NCBI Taxonomy" id="46506"/>
    <lineage>
        <taxon>Bacteria</taxon>
        <taxon>Pseudomonadati</taxon>
        <taxon>Bacteroidota</taxon>
        <taxon>Bacteroidia</taxon>
        <taxon>Bacteroidales</taxon>
        <taxon>Bacteroidaceae</taxon>
        <taxon>Bacteroides</taxon>
    </lineage>
</organism>
<evidence type="ECO:0000256" key="1">
    <source>
        <dbReference type="SAM" id="SignalP"/>
    </source>
</evidence>
<feature type="chain" id="PRO_5007130720" evidence="1">
    <location>
        <begin position="23"/>
        <end position="426"/>
    </location>
</feature>
<dbReference type="InterPro" id="IPR042278">
    <property type="entry name" value="Mfa-like_1_N"/>
</dbReference>
<dbReference type="RefSeq" id="WP_060386149.1">
    <property type="nucleotide sequence ID" value="NZ_LRGC01000012.1"/>
</dbReference>
<sequence precursor="true">MKKNSAITQLLTVLLLAGCSQNEVTDVNPDSHPAVGFGVYTGLATRGVDMTTESMKDSPSDAEKYGGFGIMGYFTGQETFENVKNTVTAGYMYNQAAEYDSKTSAWTYSPVKYWPNRDGDKISFFAYAPYESNGQSGTKTGITISAATEAGIPYINFSLKKENELTKMVDLVVADALDQQYTQANGGKVSFNFKHTLSRISFKAKLGSGDFTGMDGNNSFVYITHMWIVGKDHGTTAESGNLSLTNLSAASNTGSKFYTSAKWSQLHWNYENAIIPDKDFSLDNILALEKEGIIETDATTGHEGSVKGIKLTAESQKTPVSLFPEKQYLYLIPVGDNDADVTKNSGCAEGDIKIGFHYDIVTKDNTSSNSSKYIASHAESVISLPKGHMKRNESYLYTLQINLHEIKIEEAQVEKWSDITNDVTIE</sequence>